<dbReference type="KEGG" id="ote:Oter_3384"/>
<name>B1ZU99_OPITP</name>
<keyword evidence="2" id="KW-1185">Reference proteome</keyword>
<protein>
    <submittedName>
        <fullName evidence="1">Uncharacterized protein</fullName>
    </submittedName>
</protein>
<dbReference type="AlphaFoldDB" id="B1ZU99"/>
<proteinExistence type="predicted"/>
<accession>B1ZU99</accession>
<evidence type="ECO:0000313" key="1">
    <source>
        <dbReference type="EMBL" id="ACB76661.1"/>
    </source>
</evidence>
<dbReference type="Proteomes" id="UP000007013">
    <property type="component" value="Chromosome"/>
</dbReference>
<dbReference type="EMBL" id="CP001032">
    <property type="protein sequence ID" value="ACB76661.1"/>
    <property type="molecule type" value="Genomic_DNA"/>
</dbReference>
<organism evidence="1 2">
    <name type="scientific">Opitutus terrae (strain DSM 11246 / JCM 15787 / PB90-1)</name>
    <dbReference type="NCBI Taxonomy" id="452637"/>
    <lineage>
        <taxon>Bacteria</taxon>
        <taxon>Pseudomonadati</taxon>
        <taxon>Verrucomicrobiota</taxon>
        <taxon>Opitutia</taxon>
        <taxon>Opitutales</taxon>
        <taxon>Opitutaceae</taxon>
        <taxon>Opitutus</taxon>
    </lineage>
</organism>
<gene>
    <name evidence="1" type="ordered locus">Oter_3384</name>
</gene>
<evidence type="ECO:0000313" key="2">
    <source>
        <dbReference type="Proteomes" id="UP000007013"/>
    </source>
</evidence>
<dbReference type="HOGENOM" id="CLU_2524310_0_0_0"/>
<reference evidence="1 2" key="1">
    <citation type="journal article" date="2011" name="J. Bacteriol.">
        <title>Genome sequence of the verrucomicrobium Opitutus terrae PB90-1, an abundant inhabitant of rice paddy soil ecosystems.</title>
        <authorList>
            <person name="van Passel M.W."/>
            <person name="Kant R."/>
            <person name="Palva A."/>
            <person name="Copeland A."/>
            <person name="Lucas S."/>
            <person name="Lapidus A."/>
            <person name="Glavina del Rio T."/>
            <person name="Pitluck S."/>
            <person name="Goltsman E."/>
            <person name="Clum A."/>
            <person name="Sun H."/>
            <person name="Schmutz J."/>
            <person name="Larimer F.W."/>
            <person name="Land M.L."/>
            <person name="Hauser L."/>
            <person name="Kyrpides N."/>
            <person name="Mikhailova N."/>
            <person name="Richardson P.P."/>
            <person name="Janssen P.H."/>
            <person name="de Vos W.M."/>
            <person name="Smidt H."/>
        </authorList>
    </citation>
    <scope>NUCLEOTIDE SEQUENCE [LARGE SCALE GENOMIC DNA]</scope>
    <source>
        <strain evidence="2">DSM 11246 / JCM 15787 / PB90-1</strain>
    </source>
</reference>
<dbReference type="STRING" id="452637.Oter_3384"/>
<sequence>MVLTGERCFWVEQDLCSACAPMGSDDERRAKYRSRVAWDLGHKRGNSIPGKAELLGHCNAMLRVWARLNCRRVHPERYAKKEVA</sequence>